<accession>A0ABT0YZA7</accession>
<comment type="caution">
    <text evidence="2">The sequence shown here is derived from an EMBL/GenBank/DDBJ whole genome shotgun (WGS) entry which is preliminary data.</text>
</comment>
<feature type="chain" id="PRO_5047018148" evidence="1">
    <location>
        <begin position="22"/>
        <end position="160"/>
    </location>
</feature>
<name>A0ABT0YZA7_9FLAO</name>
<keyword evidence="3" id="KW-1185">Reference proteome</keyword>
<reference evidence="2" key="1">
    <citation type="submission" date="2022-06" db="EMBL/GenBank/DDBJ databases">
        <title>Gramella sediminis sp. nov., isolated from deep-sea sediment of the Indian Ocean.</title>
        <authorList>
            <person name="Yang L."/>
        </authorList>
    </citation>
    <scope>NUCLEOTIDE SEQUENCE</scope>
    <source>
        <strain evidence="2">HMD3159</strain>
    </source>
</reference>
<evidence type="ECO:0000256" key="1">
    <source>
        <dbReference type="SAM" id="SignalP"/>
    </source>
</evidence>
<gene>
    <name evidence="2" type="ORF">NE848_04745</name>
</gene>
<evidence type="ECO:0000313" key="2">
    <source>
        <dbReference type="EMBL" id="MCM8568674.1"/>
    </source>
</evidence>
<keyword evidence="1" id="KW-0732">Signal</keyword>
<dbReference type="Proteomes" id="UP001155077">
    <property type="component" value="Unassembled WGS sequence"/>
</dbReference>
<protein>
    <submittedName>
        <fullName evidence="2">Uncharacterized protein</fullName>
    </submittedName>
</protein>
<dbReference type="EMBL" id="JAMSCK010000002">
    <property type="protein sequence ID" value="MCM8568674.1"/>
    <property type="molecule type" value="Genomic_DNA"/>
</dbReference>
<feature type="signal peptide" evidence="1">
    <location>
        <begin position="1"/>
        <end position="21"/>
    </location>
</feature>
<organism evidence="2 3">
    <name type="scientific">Gramella jeungdoensis</name>
    <dbReference type="NCBI Taxonomy" id="708091"/>
    <lineage>
        <taxon>Bacteria</taxon>
        <taxon>Pseudomonadati</taxon>
        <taxon>Bacteroidota</taxon>
        <taxon>Flavobacteriia</taxon>
        <taxon>Flavobacteriales</taxon>
        <taxon>Flavobacteriaceae</taxon>
        <taxon>Christiangramia</taxon>
    </lineage>
</organism>
<evidence type="ECO:0000313" key="3">
    <source>
        <dbReference type="Proteomes" id="UP001155077"/>
    </source>
</evidence>
<sequence length="160" mass="18988">MSKRYFLFLFALCIFSFNAVSQNKEAVEVYDFDSEPEILKTRSSALDKTHPNLLNPQIAKEEHETVTKSWTKLHRDIAQFLEANDFEWETEESQIMILHKFYFEPNGEIHTYAFKMMNEEINESQRRAYSDLMTKFAETYRIDIIKDGQFAQCGKTKYLN</sequence>
<proteinExistence type="predicted"/>
<dbReference type="RefSeq" id="WP_252111075.1">
    <property type="nucleotide sequence ID" value="NZ_JAMSCK010000002.1"/>
</dbReference>